<keyword evidence="3" id="KW-0805">Transcription regulation</keyword>
<dbReference type="EMBL" id="AY689436">
    <property type="protein sequence ID" value="ABI99279.1"/>
    <property type="molecule type" value="Genomic_DNA"/>
</dbReference>
<keyword evidence="3" id="KW-0804">Transcription</keyword>
<dbReference type="GeneID" id="3346444"/>
<reference evidence="5 6" key="1">
    <citation type="journal article" date="2005" name="J. Virol.">
        <title>Genome of deerpox virus.</title>
        <authorList>
            <person name="Afonso C.L."/>
            <person name="Delhon G."/>
            <person name="Tulman E.R."/>
            <person name="Lu Z."/>
            <person name="Zsak A."/>
            <person name="Becerra V.M."/>
            <person name="Zsak L."/>
            <person name="Kutish G.F."/>
            <person name="Rock D.L."/>
        </authorList>
    </citation>
    <scope>NUCLEOTIDE SEQUENCE [LARGE SCALE GENOMIC DNA]</scope>
    <source>
        <strain evidence="6">Mule deer/United States/W-848-83/1983</strain>
    </source>
</reference>
<evidence type="ECO:0000313" key="6">
    <source>
        <dbReference type="Proteomes" id="UP000000866"/>
    </source>
</evidence>
<evidence type="ECO:0000256" key="1">
    <source>
        <dbReference type="ARBA" id="ARBA00003344"/>
    </source>
</evidence>
<dbReference type="InterPro" id="IPR008789">
    <property type="entry name" value="Poxvirus_intermed-TF"/>
</dbReference>
<dbReference type="Proteomes" id="UP000000866">
    <property type="component" value="Segment"/>
</dbReference>
<gene>
    <name evidence="5" type="ORF">DpV83gp124</name>
</gene>
<dbReference type="OrthoDB" id="5001at10239"/>
<organismHost>
    <name type="scientific">Odocoileus hemionus</name>
    <name type="common">Mule deer</name>
    <name type="synonym">Cervus hemionus</name>
    <dbReference type="NCBI Taxonomy" id="9872"/>
</organismHost>
<evidence type="ECO:0000313" key="5">
    <source>
        <dbReference type="EMBL" id="ABI99279.1"/>
    </source>
</evidence>
<evidence type="ECO:0000256" key="3">
    <source>
        <dbReference type="ARBA" id="ARBA00023015"/>
    </source>
</evidence>
<name>Q08FM8_DPV83</name>
<evidence type="ECO:0000256" key="2">
    <source>
        <dbReference type="ARBA" id="ARBA00015436"/>
    </source>
</evidence>
<protein>
    <recommendedName>
        <fullName evidence="2">Intermediate transcription factor 3 large subunit</fullName>
    </recommendedName>
</protein>
<comment type="function">
    <text evidence="1">Acts with RNA polymerase to initiate transcription from intermediate gene promoters.</text>
</comment>
<keyword evidence="6" id="KW-1185">Reference proteome</keyword>
<dbReference type="RefSeq" id="YP_227499.1">
    <property type="nucleotide sequence ID" value="NC_006966.1"/>
</dbReference>
<dbReference type="Pfam" id="PF05718">
    <property type="entry name" value="Pox_int_trans"/>
    <property type="match status" value="1"/>
</dbReference>
<keyword evidence="4" id="KW-0010">Activator</keyword>
<organism evidence="5 6">
    <name type="scientific">Deerpox virus (strain Mule deer/United States/W-848-83/1983)</name>
    <name type="common">DPV</name>
    <dbReference type="NCBI Taxonomy" id="305674"/>
    <lineage>
        <taxon>Viruses</taxon>
        <taxon>Varidnaviria</taxon>
        <taxon>Bamfordvirae</taxon>
        <taxon>Nucleocytoviricota</taxon>
        <taxon>Pokkesviricetes</taxon>
        <taxon>Chitovirales</taxon>
        <taxon>Poxviridae</taxon>
        <taxon>Chordopoxvirinae</taxon>
        <taxon>Cervidpoxvirus</taxon>
        <taxon>Cervidpoxvirus muledeerpox</taxon>
        <taxon>Mule deerpox virus</taxon>
    </lineage>
</organism>
<accession>Q08FM8</accession>
<dbReference type="KEGG" id="vg:3346444"/>
<sequence>MIIRYKVIYTMYDLFNFLYEIECDYSRTIFNFHLMKNDGISDIYGKMKELISNETIFNNVVKTEYIRSHIKKLVYCDINITKHIINNNVYDNIVTKRSNHNFKCSQFFDIKSGTDKLSLSTVKIFEHDKSSLVSYIRTTNKKRKVDYGEIKKTVHGSSKTPNYFSGKKSDDYLITTIKSVNSQPWIKTITKRMRIDIINNSIVTKGKSSILQTIEVVFVNRTCIKIFKDSTMHIILSKDKMETGSIGIINKLFKVYEILFHLLHDITNETIFKKIFDISLTVLSATTFDEKMNQIKINEHEYGISNFGIGMFNLTYIKPINFTVFPSLLEDNNKIKFFKGKKLNIVAIRSLKDCKYYVSLSNSIMKNMEERSNILNEINIESVCIEKIKELLI</sequence>
<evidence type="ECO:0000256" key="4">
    <source>
        <dbReference type="ARBA" id="ARBA00023159"/>
    </source>
</evidence>
<proteinExistence type="predicted"/>